<dbReference type="InterPro" id="IPR011333">
    <property type="entry name" value="SKP1/BTB/POZ_sf"/>
</dbReference>
<sequence length="218" mass="25448">MPCSTSLKRKFGDISTVALLVGKKKTAFHVHVDLLCESSSFFKAAFTSPWKENTERKMKLADDDAATFELFVQWLYTQQYEITTEKKQGIARMLEPVRLYVLAEKYDIVKLKNKICRKLYEGRTVHGFGPCKNTVECAYDNLPRSSPMRRMLVDWYTWHVTCRWFEHEENQKWLPRVPEFAADLAVALSKKSWSSTGESPLELGVANYYEEERKSRVR</sequence>
<evidence type="ECO:0000313" key="3">
    <source>
        <dbReference type="Proteomes" id="UP001590951"/>
    </source>
</evidence>
<dbReference type="Pfam" id="PF00651">
    <property type="entry name" value="BTB"/>
    <property type="match status" value="1"/>
</dbReference>
<name>A0ABR4BJL1_9LECA</name>
<dbReference type="Gene3D" id="3.30.710.10">
    <property type="entry name" value="Potassium Channel Kv1.1, Chain A"/>
    <property type="match status" value="1"/>
</dbReference>
<comment type="caution">
    <text evidence="2">The sequence shown here is derived from an EMBL/GenBank/DDBJ whole genome shotgun (WGS) entry which is preliminary data.</text>
</comment>
<dbReference type="SMART" id="SM00225">
    <property type="entry name" value="BTB"/>
    <property type="match status" value="1"/>
</dbReference>
<dbReference type="PANTHER" id="PTHR47843:SF2">
    <property type="entry name" value="BTB DOMAIN-CONTAINING PROTEIN"/>
    <property type="match status" value="1"/>
</dbReference>
<keyword evidence="3" id="KW-1185">Reference proteome</keyword>
<gene>
    <name evidence="2" type="ORF">ABVK25_001630</name>
</gene>
<reference evidence="2 3" key="1">
    <citation type="submission" date="2024-09" db="EMBL/GenBank/DDBJ databases">
        <title>Rethinking Asexuality: The Enigmatic Case of Functional Sexual Genes in Lepraria (Stereocaulaceae).</title>
        <authorList>
            <person name="Doellman M."/>
            <person name="Sun Y."/>
            <person name="Barcenas-Pena A."/>
            <person name="Lumbsch H.T."/>
            <person name="Grewe F."/>
        </authorList>
    </citation>
    <scope>NUCLEOTIDE SEQUENCE [LARGE SCALE GENOMIC DNA]</scope>
    <source>
        <strain evidence="2 3">Grewe 0041</strain>
    </source>
</reference>
<evidence type="ECO:0000313" key="2">
    <source>
        <dbReference type="EMBL" id="KAL2058012.1"/>
    </source>
</evidence>
<dbReference type="EMBL" id="JBHFEH010000003">
    <property type="protein sequence ID" value="KAL2058012.1"/>
    <property type="molecule type" value="Genomic_DNA"/>
</dbReference>
<accession>A0ABR4BJL1</accession>
<dbReference type="CDD" id="cd18186">
    <property type="entry name" value="BTB_POZ_ZBTB_KLHL-like"/>
    <property type="match status" value="1"/>
</dbReference>
<dbReference type="SUPFAM" id="SSF54695">
    <property type="entry name" value="POZ domain"/>
    <property type="match status" value="1"/>
</dbReference>
<dbReference type="PROSITE" id="PS50097">
    <property type="entry name" value="BTB"/>
    <property type="match status" value="1"/>
</dbReference>
<dbReference type="InterPro" id="IPR000210">
    <property type="entry name" value="BTB/POZ_dom"/>
</dbReference>
<feature type="domain" description="BTB" evidence="1">
    <location>
        <begin position="15"/>
        <end position="84"/>
    </location>
</feature>
<proteinExistence type="predicted"/>
<dbReference type="Proteomes" id="UP001590951">
    <property type="component" value="Unassembled WGS sequence"/>
</dbReference>
<evidence type="ECO:0000259" key="1">
    <source>
        <dbReference type="PROSITE" id="PS50097"/>
    </source>
</evidence>
<organism evidence="2 3">
    <name type="scientific">Lepraria finkii</name>
    <dbReference type="NCBI Taxonomy" id="1340010"/>
    <lineage>
        <taxon>Eukaryota</taxon>
        <taxon>Fungi</taxon>
        <taxon>Dikarya</taxon>
        <taxon>Ascomycota</taxon>
        <taxon>Pezizomycotina</taxon>
        <taxon>Lecanoromycetes</taxon>
        <taxon>OSLEUM clade</taxon>
        <taxon>Lecanoromycetidae</taxon>
        <taxon>Lecanorales</taxon>
        <taxon>Lecanorineae</taxon>
        <taxon>Stereocaulaceae</taxon>
        <taxon>Lepraria</taxon>
    </lineage>
</organism>
<protein>
    <recommendedName>
        <fullName evidence="1">BTB domain-containing protein</fullName>
    </recommendedName>
</protein>
<dbReference type="PANTHER" id="PTHR47843">
    <property type="entry name" value="BTB DOMAIN-CONTAINING PROTEIN-RELATED"/>
    <property type="match status" value="1"/>
</dbReference>